<dbReference type="EMBL" id="MORL01000003">
    <property type="protein sequence ID" value="OIN59940.1"/>
    <property type="molecule type" value="Genomic_DNA"/>
</dbReference>
<accession>A0A1S2VNG3</accession>
<gene>
    <name evidence="2" type="ORF">BLX24_08865</name>
</gene>
<feature type="chain" id="PRO_5010284267" evidence="1">
    <location>
        <begin position="19"/>
        <end position="340"/>
    </location>
</feature>
<feature type="signal peptide" evidence="1">
    <location>
        <begin position="1"/>
        <end position="18"/>
    </location>
</feature>
<dbReference type="Proteomes" id="UP000181790">
    <property type="component" value="Unassembled WGS sequence"/>
</dbReference>
<organism evidence="2 3">
    <name type="scientific">Arsenicibacter rosenii</name>
    <dbReference type="NCBI Taxonomy" id="1750698"/>
    <lineage>
        <taxon>Bacteria</taxon>
        <taxon>Pseudomonadati</taxon>
        <taxon>Bacteroidota</taxon>
        <taxon>Cytophagia</taxon>
        <taxon>Cytophagales</taxon>
        <taxon>Spirosomataceae</taxon>
        <taxon>Arsenicibacter</taxon>
    </lineage>
</organism>
<evidence type="ECO:0000256" key="1">
    <source>
        <dbReference type="SAM" id="SignalP"/>
    </source>
</evidence>
<keyword evidence="1" id="KW-0732">Signal</keyword>
<protein>
    <submittedName>
        <fullName evidence="2">Uncharacterized protein</fullName>
    </submittedName>
</protein>
<proteinExistence type="predicted"/>
<evidence type="ECO:0000313" key="3">
    <source>
        <dbReference type="Proteomes" id="UP000181790"/>
    </source>
</evidence>
<keyword evidence="3" id="KW-1185">Reference proteome</keyword>
<dbReference type="OrthoDB" id="1490993at2"/>
<dbReference type="RefSeq" id="WP_071502739.1">
    <property type="nucleotide sequence ID" value="NZ_MORL01000003.1"/>
</dbReference>
<sequence length="340" mass="39043">MHLFRLLLCLLLTYPGFARHGFAWHGFAGQIHAKHHQDTLQDYRFYHQQIAGAQEAIVNRQYDQALAQYETVFSRYSFIFLRDYQVATQLALQTGQRDKAFTYLRKGIAGGWTWKSVTRNAFLKPLTADPQWKQLRDDYPALRAAYTAKLNLPVREKVRKMFGKDQRKALGALLTVGPKAQERYAIKRFAPHSQRQLAALRNIMLTVGYPSEQRIGTDLWASVILSHHNSISQAHAQQDTLYPALKPYLWQAVMSGQMSPYAYAKIEEWYVVIQSGHTGKHTAFLADKLTRQELNEANQRRQALGLSTVETINGLLGLQQQTGMKFYLPLHVFTQTTIME</sequence>
<name>A0A1S2VNG3_9BACT</name>
<dbReference type="AlphaFoldDB" id="A0A1S2VNG3"/>
<reference evidence="2 3" key="1">
    <citation type="submission" date="2016-10" db="EMBL/GenBank/DDBJ databases">
        <title>Arsenicibacter rosenii gen. nov., sp. nov., an efficient arsenic-methylating bacterium isolated from an arsenic-contaminated paddy soil.</title>
        <authorList>
            <person name="Huang K."/>
        </authorList>
    </citation>
    <scope>NUCLEOTIDE SEQUENCE [LARGE SCALE GENOMIC DNA]</scope>
    <source>
        <strain evidence="2 3">SM-1</strain>
    </source>
</reference>
<evidence type="ECO:0000313" key="2">
    <source>
        <dbReference type="EMBL" id="OIN59940.1"/>
    </source>
</evidence>
<comment type="caution">
    <text evidence="2">The sequence shown here is derived from an EMBL/GenBank/DDBJ whole genome shotgun (WGS) entry which is preliminary data.</text>
</comment>